<dbReference type="RefSeq" id="WP_115467912.1">
    <property type="nucleotide sequence ID" value="NZ_QKRA01000003.1"/>
</dbReference>
<name>A0A370UA39_9GAMM</name>
<accession>A0A370UA39</accession>
<dbReference type="AlphaFoldDB" id="A0A370UA39"/>
<dbReference type="EMBL" id="QKRA01000003">
    <property type="protein sequence ID" value="RDL44649.1"/>
    <property type="molecule type" value="Genomic_DNA"/>
</dbReference>
<sequence length="78" mass="8724">MSESLDVGGKLLLEAFAASEKGSAYTVRTFCNRAQELHEQATNPLRDGLEKIKSFVPQTERERIMRTLAIEALKGDKQ</sequence>
<dbReference type="Proteomes" id="UP000254326">
    <property type="component" value="Unassembled WGS sequence"/>
</dbReference>
<evidence type="ECO:0000313" key="2">
    <source>
        <dbReference type="Proteomes" id="UP000254326"/>
    </source>
</evidence>
<gene>
    <name evidence="1" type="ORF">DN730_09700</name>
</gene>
<evidence type="ECO:0000313" key="1">
    <source>
        <dbReference type="EMBL" id="RDL44649.1"/>
    </source>
</evidence>
<keyword evidence="2" id="KW-1185">Reference proteome</keyword>
<dbReference type="OrthoDB" id="9853203at2"/>
<comment type="caution">
    <text evidence="1">The sequence shown here is derived from an EMBL/GenBank/DDBJ whole genome shotgun (WGS) entry which is preliminary data.</text>
</comment>
<organism evidence="1 2">
    <name type="scientific">Marinomonas piezotolerans</name>
    <dbReference type="NCBI Taxonomy" id="2213058"/>
    <lineage>
        <taxon>Bacteria</taxon>
        <taxon>Pseudomonadati</taxon>
        <taxon>Pseudomonadota</taxon>
        <taxon>Gammaproteobacteria</taxon>
        <taxon>Oceanospirillales</taxon>
        <taxon>Oceanospirillaceae</taxon>
        <taxon>Marinomonas</taxon>
    </lineage>
</organism>
<protein>
    <submittedName>
        <fullName evidence="1">Uncharacterized protein</fullName>
    </submittedName>
</protein>
<proteinExistence type="predicted"/>
<reference evidence="1 2" key="1">
    <citation type="submission" date="2018-06" db="EMBL/GenBank/DDBJ databases">
        <title>Marinomonas sp. YLB-05 draft genome sequence.</title>
        <authorList>
            <person name="Yu L."/>
            <person name="Tang X."/>
        </authorList>
    </citation>
    <scope>NUCLEOTIDE SEQUENCE [LARGE SCALE GENOMIC DNA]</scope>
    <source>
        <strain evidence="1 2">YLB-05</strain>
    </source>
</reference>